<comment type="similarity">
    <text evidence="1">Belongs to the DnaB/DnaD family.</text>
</comment>
<evidence type="ECO:0000256" key="2">
    <source>
        <dbReference type="SAM" id="MobiDB-lite"/>
    </source>
</evidence>
<evidence type="ECO:0000259" key="3">
    <source>
        <dbReference type="Pfam" id="PF07261"/>
    </source>
</evidence>
<feature type="compositionally biased region" description="Polar residues" evidence="2">
    <location>
        <begin position="263"/>
        <end position="277"/>
    </location>
</feature>
<dbReference type="Gene3D" id="1.10.10.630">
    <property type="entry name" value="DnaD domain-like"/>
    <property type="match status" value="1"/>
</dbReference>
<feature type="domain" description="DnaB/C C-terminal" evidence="3">
    <location>
        <begin position="179"/>
        <end position="246"/>
    </location>
</feature>
<evidence type="ECO:0000256" key="1">
    <source>
        <dbReference type="ARBA" id="ARBA00093462"/>
    </source>
</evidence>
<dbReference type="EMBL" id="CP022657">
    <property type="protein sequence ID" value="ASS75799.1"/>
    <property type="molecule type" value="Genomic_DNA"/>
</dbReference>
<proteinExistence type="inferred from homology"/>
<dbReference type="NCBIfam" id="TIGR01446">
    <property type="entry name" value="DnaD_dom"/>
    <property type="match status" value="1"/>
</dbReference>
<protein>
    <recommendedName>
        <fullName evidence="3">DnaB/C C-terminal domain-containing protein</fullName>
    </recommendedName>
</protein>
<evidence type="ECO:0000313" key="5">
    <source>
        <dbReference type="Proteomes" id="UP000214688"/>
    </source>
</evidence>
<dbReference type="InterPro" id="IPR053162">
    <property type="entry name" value="DnaD"/>
</dbReference>
<dbReference type="InterPro" id="IPR034829">
    <property type="entry name" value="DnaD-like_sf"/>
</dbReference>
<name>A0A223D288_9BACL</name>
<dbReference type="RefSeq" id="WP_094237040.1">
    <property type="nucleotide sequence ID" value="NZ_CP022657.1"/>
</dbReference>
<dbReference type="InterPro" id="IPR006343">
    <property type="entry name" value="DnaB/C_C"/>
</dbReference>
<dbReference type="Pfam" id="PF07261">
    <property type="entry name" value="DnaB_2"/>
    <property type="match status" value="1"/>
</dbReference>
<dbReference type="OrthoDB" id="1047417at2"/>
<sequence>MADCYKELKAFADWLETNPLSSIDQALWMHLFMLWQKNGSSDGFVVRNDSLMSKLGGISKPTLQKSRNNLIQKGRIRYEGVEKKKNSGRYWFIPFTAQTGQNILPDSLPDTTAHQTGKEILPDGLPDSLPDGLPVPLPEGLPDSLSDAFLQEGMNECMNDGMTDTHARAEKPLQSMQRIFRETFGRPMRQADWTFVNDYLNDGMQEEVIVFAFEAALVNKPDSPMYLWRILGEWFTKGIRTVADYRRDLEQKQIEKQKQSKIPQRSGSQKVIPMSSHQQQVMNAWEKRFGKQSG</sequence>
<keyword evidence="5" id="KW-1185">Reference proteome</keyword>
<reference evidence="4 5" key="1">
    <citation type="journal article" date="2015" name="Int. J. Syst. Evol. Microbiol.">
        <title>Tumebacillus algifaecis sp. nov., isolated from decomposing algal scum.</title>
        <authorList>
            <person name="Wu Y.F."/>
            <person name="Zhang B."/>
            <person name="Xing P."/>
            <person name="Wu Q.L."/>
            <person name="Liu S.J."/>
        </authorList>
    </citation>
    <scope>NUCLEOTIDE SEQUENCE [LARGE SCALE GENOMIC DNA]</scope>
    <source>
        <strain evidence="4 5">THMBR28</strain>
    </source>
</reference>
<dbReference type="KEGG" id="tab:CIG75_12910"/>
<dbReference type="PANTHER" id="PTHR37293:SF5">
    <property type="entry name" value="DNA REPLICATION PROTEIN"/>
    <property type="match status" value="1"/>
</dbReference>
<evidence type="ECO:0000313" key="4">
    <source>
        <dbReference type="EMBL" id="ASS75799.1"/>
    </source>
</evidence>
<accession>A0A223D288</accession>
<gene>
    <name evidence="4" type="ORF">CIG75_12910</name>
</gene>
<dbReference type="SUPFAM" id="SSF158499">
    <property type="entry name" value="DnaD domain-like"/>
    <property type="match status" value="1"/>
</dbReference>
<organism evidence="4 5">
    <name type="scientific">Tumebacillus algifaecis</name>
    <dbReference type="NCBI Taxonomy" id="1214604"/>
    <lineage>
        <taxon>Bacteria</taxon>
        <taxon>Bacillati</taxon>
        <taxon>Bacillota</taxon>
        <taxon>Bacilli</taxon>
        <taxon>Bacillales</taxon>
        <taxon>Alicyclobacillaceae</taxon>
        <taxon>Tumebacillus</taxon>
    </lineage>
</organism>
<dbReference type="AlphaFoldDB" id="A0A223D288"/>
<dbReference type="Proteomes" id="UP000214688">
    <property type="component" value="Chromosome"/>
</dbReference>
<feature type="region of interest" description="Disordered" evidence="2">
    <location>
        <begin position="254"/>
        <end position="277"/>
    </location>
</feature>
<dbReference type="PANTHER" id="PTHR37293">
    <property type="entry name" value="PHAGE REPLICATION PROTEIN-RELATED"/>
    <property type="match status" value="1"/>
</dbReference>